<feature type="compositionally biased region" description="Basic and acidic residues" evidence="8">
    <location>
        <begin position="937"/>
        <end position="949"/>
    </location>
</feature>
<dbReference type="CDD" id="cd07830">
    <property type="entry name" value="STKc_MAK_like"/>
    <property type="match status" value="1"/>
</dbReference>
<dbReference type="CDD" id="cd10216">
    <property type="entry name" value="ASKHA_NBD_Arp1"/>
    <property type="match status" value="1"/>
</dbReference>
<feature type="compositionally biased region" description="Low complexity" evidence="8">
    <location>
        <begin position="907"/>
        <end position="918"/>
    </location>
</feature>
<dbReference type="InterPro" id="IPR004000">
    <property type="entry name" value="Actin"/>
</dbReference>
<comment type="similarity">
    <text evidence="4">Belongs to the actin family. ARP1 subfamily.</text>
</comment>
<dbReference type="Gene3D" id="1.10.510.10">
    <property type="entry name" value="Transferase(Phosphotransferase) domain 1"/>
    <property type="match status" value="1"/>
</dbReference>
<keyword evidence="11" id="KW-1185">Reference proteome</keyword>
<feature type="region of interest" description="Disordered" evidence="8">
    <location>
        <begin position="821"/>
        <end position="977"/>
    </location>
</feature>
<feature type="compositionally biased region" description="Basic and acidic residues" evidence="8">
    <location>
        <begin position="870"/>
        <end position="884"/>
    </location>
</feature>
<dbReference type="FunFam" id="3.30.420.40:FF:000188">
    <property type="entry name" value="Actin like 6B"/>
    <property type="match status" value="1"/>
</dbReference>
<dbReference type="InterPro" id="IPR000719">
    <property type="entry name" value="Prot_kinase_dom"/>
</dbReference>
<dbReference type="Gene3D" id="3.30.420.40">
    <property type="match status" value="2"/>
</dbReference>
<dbReference type="PROSITE" id="PS01132">
    <property type="entry name" value="ACTINS_ACT_LIKE"/>
    <property type="match status" value="1"/>
</dbReference>
<keyword evidence="3" id="KW-0206">Cytoskeleton</keyword>
<dbReference type="Proteomes" id="UP001214603">
    <property type="component" value="Chromosome 3"/>
</dbReference>
<evidence type="ECO:0000313" key="10">
    <source>
        <dbReference type="EMBL" id="WFD03158.1"/>
    </source>
</evidence>
<dbReference type="InterPro" id="IPR043129">
    <property type="entry name" value="ATPase_NBD"/>
</dbReference>
<evidence type="ECO:0000313" key="11">
    <source>
        <dbReference type="Proteomes" id="UP001214603"/>
    </source>
</evidence>
<dbReference type="SUPFAM" id="SSF53067">
    <property type="entry name" value="Actin-like ATPase domain"/>
    <property type="match status" value="2"/>
</dbReference>
<gene>
    <name evidence="10" type="primary">ARP1</name>
    <name evidence="10" type="ORF">MOBT1_001847</name>
</gene>
<feature type="compositionally biased region" description="Basic and acidic residues" evidence="8">
    <location>
        <begin position="894"/>
        <end position="903"/>
    </location>
</feature>
<dbReference type="FunFam" id="3.90.640.10:FF:000007">
    <property type="entry name" value="Actin like 7B"/>
    <property type="match status" value="1"/>
</dbReference>
<evidence type="ECO:0000256" key="4">
    <source>
        <dbReference type="ARBA" id="ARBA00038483"/>
    </source>
</evidence>
<evidence type="ECO:0000256" key="1">
    <source>
        <dbReference type="ARBA" id="ARBA00004245"/>
    </source>
</evidence>
<dbReference type="PRINTS" id="PR00190">
    <property type="entry name" value="ACTIN"/>
</dbReference>
<sequence>MASEFEDVLTNQPVVIDNGSGTVKAGFAGQDTPKSFFPNLVGRPKHVRAMAGAVEGDRFIGRSAQELRGLLRIRYPMEHGIVRDWADMERIWSHIYTEELKTLSEEHPVLLTEAPLNPRANREQAAQIFFETFNVPAMYISIQAILSLYASGRTTGVVLDSGDGVTHAVPVYEGFAMPHAIQRIDVAGRDVARHLQMLLRRAGYYLHTSAEREIVRAIKEQRCQLALPGADEREAKRAVEFTLPDGNVLKLGAERFRAPEVLFRPELLGLEDAGAHQILGDAIGRADLDLRRGLYGNIVLSGGTTLTKGYGDRLLHEMKRLAPPDVKIKISAPPERKYSTWIGGSIFAGLSTFRKMWVSAEEYQEDPECIHKMGLPPGVRGPVEALGELAAPPAPHSADSRAINELLSSQLDHINHHGKERSYTIIKSLGTGSFGTVYVADWHSPLPSGALVPAMQHSLTRPAYAGKRLVAIKRMKKPFAAWEDCIKLNELRSLLLLPPHEHIIPLYDVFLPPTTRELHIVFECMEGNLYQLTKTRKGRPLASGLVASILQQVLAGLHHVHTHGFFHRDLKPENLLITTTGLGDYPSSPHGDPHAPVDQDVLVVVKIADFGLAREITSAPPYTEYVSTRWYRAPEVLLHAAHYSPAVDVWALGAILAELVMLEPLFPGTNEMDQALRITAILGTPLRASAHDAVGPVLRGGGVWPGAALLCGPLGFRFPDKDGVPFAPLFPAHVPRRLIHLIFHMLRYDPAARLTPEACLQHAFVQSDAPLLRPRAKYMPHALGADPGAAPARVPAEEPAARRGAAHLHEQLRSALDLHAHPAPLPHDAAPTSLPPSRRHERTMLASPSRTTPASQSASPSGSPAGTPARAREARVHLRERSMDDSTFARPTHAIHERPKSEGVSKAAAHARGDASAAPSGFLSSWMHRKSHGGPRQSKEEQLKRREAELLAMRSRSRAVLQKRSQLLADERRSSGI</sequence>
<dbReference type="SMART" id="SM00220">
    <property type="entry name" value="S_TKc"/>
    <property type="match status" value="1"/>
</dbReference>
<evidence type="ECO:0000256" key="5">
    <source>
        <dbReference type="ARBA" id="ARBA00073387"/>
    </source>
</evidence>
<dbReference type="GO" id="GO:0004672">
    <property type="term" value="F:protein kinase activity"/>
    <property type="evidence" value="ECO:0007669"/>
    <property type="project" value="InterPro"/>
</dbReference>
<feature type="compositionally biased region" description="Low complexity" evidence="8">
    <location>
        <begin position="846"/>
        <end position="869"/>
    </location>
</feature>
<dbReference type="GO" id="GO:0005869">
    <property type="term" value="C:dynactin complex"/>
    <property type="evidence" value="ECO:0007669"/>
    <property type="project" value="UniProtKB-ARBA"/>
</dbReference>
<feature type="domain" description="Protein kinase" evidence="9">
    <location>
        <begin position="423"/>
        <end position="765"/>
    </location>
</feature>
<dbReference type="SMART" id="SM00268">
    <property type="entry name" value="ACTIN"/>
    <property type="match status" value="1"/>
</dbReference>
<dbReference type="Gene3D" id="3.90.640.10">
    <property type="entry name" value="Actin, Chain A, domain 4"/>
    <property type="match status" value="1"/>
</dbReference>
<reference evidence="10" key="1">
    <citation type="submission" date="2023-03" db="EMBL/GenBank/DDBJ databases">
        <title>Mating type loci evolution in Malassezia.</title>
        <authorList>
            <person name="Coelho M.A."/>
        </authorList>
    </citation>
    <scope>NUCLEOTIDE SEQUENCE</scope>
    <source>
        <strain evidence="10">CBS 7876</strain>
    </source>
</reference>
<dbReference type="AlphaFoldDB" id="A0AAF0DYY0"/>
<feature type="region of interest" description="Disordered" evidence="8">
    <location>
        <begin position="782"/>
        <end position="805"/>
    </location>
</feature>
<organism evidence="10 11">
    <name type="scientific">Malassezia obtusa</name>
    <dbReference type="NCBI Taxonomy" id="76774"/>
    <lineage>
        <taxon>Eukaryota</taxon>
        <taxon>Fungi</taxon>
        <taxon>Dikarya</taxon>
        <taxon>Basidiomycota</taxon>
        <taxon>Ustilaginomycotina</taxon>
        <taxon>Malasseziomycetes</taxon>
        <taxon>Malasseziales</taxon>
        <taxon>Malasseziaceae</taxon>
        <taxon>Malassezia</taxon>
    </lineage>
</organism>
<dbReference type="PANTHER" id="PTHR11937">
    <property type="entry name" value="ACTIN"/>
    <property type="match status" value="1"/>
</dbReference>
<dbReference type="GO" id="GO:0005524">
    <property type="term" value="F:ATP binding"/>
    <property type="evidence" value="ECO:0007669"/>
    <property type="project" value="InterPro"/>
</dbReference>
<feature type="compositionally biased region" description="Basic and acidic residues" evidence="8">
    <location>
        <begin position="795"/>
        <end position="805"/>
    </location>
</feature>
<proteinExistence type="inferred from homology"/>
<dbReference type="InterPro" id="IPR011009">
    <property type="entry name" value="Kinase-like_dom_sf"/>
</dbReference>
<dbReference type="Pfam" id="PF00069">
    <property type="entry name" value="Pkinase"/>
    <property type="match status" value="1"/>
</dbReference>
<name>A0AAF0DYY0_9BASI</name>
<evidence type="ECO:0000256" key="8">
    <source>
        <dbReference type="SAM" id="MobiDB-lite"/>
    </source>
</evidence>
<evidence type="ECO:0000256" key="3">
    <source>
        <dbReference type="ARBA" id="ARBA00023212"/>
    </source>
</evidence>
<dbReference type="PROSITE" id="PS50011">
    <property type="entry name" value="PROTEIN_KINASE_DOM"/>
    <property type="match status" value="1"/>
</dbReference>
<evidence type="ECO:0000256" key="7">
    <source>
        <dbReference type="ARBA" id="ARBA00083222"/>
    </source>
</evidence>
<dbReference type="EMBL" id="CP119936">
    <property type="protein sequence ID" value="WFD03158.1"/>
    <property type="molecule type" value="Genomic_DNA"/>
</dbReference>
<dbReference type="SUPFAM" id="SSF56112">
    <property type="entry name" value="Protein kinase-like (PK-like)"/>
    <property type="match status" value="1"/>
</dbReference>
<evidence type="ECO:0000259" key="9">
    <source>
        <dbReference type="PROSITE" id="PS50011"/>
    </source>
</evidence>
<keyword evidence="2" id="KW-0963">Cytoplasm</keyword>
<dbReference type="PROSITE" id="PS00108">
    <property type="entry name" value="PROTEIN_KINASE_ST"/>
    <property type="match status" value="1"/>
</dbReference>
<dbReference type="InterPro" id="IPR020902">
    <property type="entry name" value="Actin/actin-like_CS"/>
</dbReference>
<evidence type="ECO:0000256" key="6">
    <source>
        <dbReference type="ARBA" id="ARBA00076361"/>
    </source>
</evidence>
<evidence type="ECO:0000256" key="2">
    <source>
        <dbReference type="ARBA" id="ARBA00022490"/>
    </source>
</evidence>
<dbReference type="Pfam" id="PF00022">
    <property type="entry name" value="Actin"/>
    <property type="match status" value="1"/>
</dbReference>
<dbReference type="Gene3D" id="3.30.200.20">
    <property type="entry name" value="Phosphorylase Kinase, domain 1"/>
    <property type="match status" value="1"/>
</dbReference>
<dbReference type="InterPro" id="IPR008271">
    <property type="entry name" value="Ser/Thr_kinase_AS"/>
</dbReference>
<comment type="subcellular location">
    <subcellularLocation>
        <location evidence="1">Cytoplasm</location>
        <location evidence="1">Cytoskeleton</location>
    </subcellularLocation>
</comment>
<accession>A0AAF0DYY0</accession>
<protein>
    <recommendedName>
        <fullName evidence="5">Centractin</fullName>
    </recommendedName>
    <alternativeName>
        <fullName evidence="6">Actin-like protein</fullName>
    </alternativeName>
    <alternativeName>
        <fullName evidence="7">Actin-related protein 1</fullName>
    </alternativeName>
</protein>